<dbReference type="EMBL" id="MAVT02000202">
    <property type="protein sequence ID" value="POS78236.1"/>
    <property type="molecule type" value="Genomic_DNA"/>
</dbReference>
<evidence type="ECO:0000256" key="1">
    <source>
        <dbReference type="SAM" id="MobiDB-lite"/>
    </source>
</evidence>
<feature type="region of interest" description="Disordered" evidence="1">
    <location>
        <begin position="21"/>
        <end position="42"/>
    </location>
</feature>
<accession>A0A2P5I6X7</accession>
<dbReference type="Proteomes" id="UP000094444">
    <property type="component" value="Unassembled WGS sequence"/>
</dbReference>
<sequence length="222" mass="24515">MSIGKASRAVRCGWQAARMARVKPPEPSLQPRSRGLPQPLAKQGSDWAVPRLYAPCYTARYLMFCQSPQTRSFAAALAPQIFHRITFFSAPKPQWFRGVRCRPGRGRLLGYSWETNCLADWAFCIQTIWFSLERWAGKTITASRIQPLFAVQHRLIVARQNREALAAAGVRCPEMLQGSTELCPVAAACSSGFLQNGPLRVAVSGGGLRYKLFQAAMAVAVA</sequence>
<name>A0A2P5I6X7_DIAHE</name>
<proteinExistence type="predicted"/>
<keyword evidence="3" id="KW-1185">Reference proteome</keyword>
<evidence type="ECO:0000313" key="3">
    <source>
        <dbReference type="Proteomes" id="UP000094444"/>
    </source>
</evidence>
<reference evidence="2" key="1">
    <citation type="submission" date="2017-09" db="EMBL/GenBank/DDBJ databases">
        <title>Polyketide synthases of a Diaporthe helianthi virulent isolate.</title>
        <authorList>
            <person name="Baroncelli R."/>
        </authorList>
    </citation>
    <scope>NUCLEOTIDE SEQUENCE [LARGE SCALE GENOMIC DNA]</scope>
    <source>
        <strain evidence="2">7/96</strain>
    </source>
</reference>
<dbReference type="InParanoid" id="A0A2P5I6X7"/>
<organism evidence="2 3">
    <name type="scientific">Diaporthe helianthi</name>
    <dbReference type="NCBI Taxonomy" id="158607"/>
    <lineage>
        <taxon>Eukaryota</taxon>
        <taxon>Fungi</taxon>
        <taxon>Dikarya</taxon>
        <taxon>Ascomycota</taxon>
        <taxon>Pezizomycotina</taxon>
        <taxon>Sordariomycetes</taxon>
        <taxon>Sordariomycetidae</taxon>
        <taxon>Diaporthales</taxon>
        <taxon>Diaporthaceae</taxon>
        <taxon>Diaporthe</taxon>
    </lineage>
</organism>
<protein>
    <submittedName>
        <fullName evidence="2">Uncharacterized protein</fullName>
    </submittedName>
</protein>
<gene>
    <name evidence="2" type="ORF">DHEL01_v203373</name>
</gene>
<comment type="caution">
    <text evidence="2">The sequence shown here is derived from an EMBL/GenBank/DDBJ whole genome shotgun (WGS) entry which is preliminary data.</text>
</comment>
<dbReference type="AlphaFoldDB" id="A0A2P5I6X7"/>
<dbReference type="OrthoDB" id="10635451at2759"/>
<evidence type="ECO:0000313" key="2">
    <source>
        <dbReference type="EMBL" id="POS78236.1"/>
    </source>
</evidence>